<dbReference type="Gene3D" id="3.30.200.20">
    <property type="entry name" value="Phosphorylase Kinase, domain 1"/>
    <property type="match status" value="1"/>
</dbReference>
<dbReference type="CDD" id="cd13999">
    <property type="entry name" value="STKc_MAP3K-like"/>
    <property type="match status" value="1"/>
</dbReference>
<dbReference type="AlphaFoldDB" id="A0A835YYG5"/>
<accession>A0A835YYG5</accession>
<name>A0A835YYG5_9STRA</name>
<dbReference type="InterPro" id="IPR011009">
    <property type="entry name" value="Kinase-like_dom_sf"/>
</dbReference>
<dbReference type="InterPro" id="IPR045865">
    <property type="entry name" value="ACT-like_dom_sf"/>
</dbReference>
<organism evidence="4 5">
    <name type="scientific">Tribonema minus</name>
    <dbReference type="NCBI Taxonomy" id="303371"/>
    <lineage>
        <taxon>Eukaryota</taxon>
        <taxon>Sar</taxon>
        <taxon>Stramenopiles</taxon>
        <taxon>Ochrophyta</taxon>
        <taxon>PX clade</taxon>
        <taxon>Xanthophyceae</taxon>
        <taxon>Tribonematales</taxon>
        <taxon>Tribonemataceae</taxon>
        <taxon>Tribonema</taxon>
    </lineage>
</organism>
<keyword evidence="5" id="KW-1185">Reference proteome</keyword>
<dbReference type="Gene3D" id="1.10.510.10">
    <property type="entry name" value="Transferase(Phosphotransferase) domain 1"/>
    <property type="match status" value="1"/>
</dbReference>
<proteinExistence type="predicted"/>
<evidence type="ECO:0000259" key="2">
    <source>
        <dbReference type="PROSITE" id="PS50011"/>
    </source>
</evidence>
<reference evidence="4" key="1">
    <citation type="submission" date="2021-02" db="EMBL/GenBank/DDBJ databases">
        <title>First Annotated Genome of the Yellow-green Alga Tribonema minus.</title>
        <authorList>
            <person name="Mahan K.M."/>
        </authorList>
    </citation>
    <scope>NUCLEOTIDE SEQUENCE</scope>
    <source>
        <strain evidence="4">UTEX B ZZ1240</strain>
    </source>
</reference>
<evidence type="ECO:0000313" key="4">
    <source>
        <dbReference type="EMBL" id="KAG5178908.1"/>
    </source>
</evidence>
<dbReference type="SUPFAM" id="SSF56112">
    <property type="entry name" value="Protein kinase-like (PK-like)"/>
    <property type="match status" value="1"/>
</dbReference>
<sequence length="422" mass="44798">MAAARKTRTLQAHLSRGARAPAAAAAAARAVVVVACPDRADLLDAVTRALRRVSRRICDADVMTSDDGIALDRFEVELSPEAAALGDAAVITRVQAALAAQDAQPGGSSGGAQHDKDAPHVSPPPPEDAAAAAPPRTIPFEELELLETVGHGRFSLMRRALWRRDGGGGGMVVAVKCVEPPSGADSEREHALILGEFARELDIVRRLRHPHVCAFYGDAHAHTAAAPQHCLVFEYVEGGNLADFLRRQSARAAAVDGAQVLRLAGQIAEGMRYLHAEGIVHRDLKTANILLDAQGDVRIVDFGLSCFNHPGADLTAETGTYRYMAPEVIRHEPYSAAADVYSYGIVLWELLARAQPFEGLTPIQAAFAVARKGLRPTLPPATPPPLAQLVRACWAADPALRPSFALVCDAAVPALRAALLGE</sequence>
<feature type="region of interest" description="Disordered" evidence="1">
    <location>
        <begin position="101"/>
        <end position="133"/>
    </location>
</feature>
<dbReference type="GO" id="GO:0004674">
    <property type="term" value="F:protein serine/threonine kinase activity"/>
    <property type="evidence" value="ECO:0007669"/>
    <property type="project" value="UniProtKB-KW"/>
</dbReference>
<feature type="domain" description="Protein kinase" evidence="2">
    <location>
        <begin position="143"/>
        <end position="415"/>
    </location>
</feature>
<keyword evidence="4" id="KW-0723">Serine/threonine-protein kinase</keyword>
<dbReference type="OrthoDB" id="4062651at2759"/>
<comment type="caution">
    <text evidence="4">The sequence shown here is derived from an EMBL/GenBank/DDBJ whole genome shotgun (WGS) entry which is preliminary data.</text>
</comment>
<protein>
    <submittedName>
        <fullName evidence="4">Putative serine/threonine protein kinase</fullName>
    </submittedName>
</protein>
<dbReference type="PRINTS" id="PR00109">
    <property type="entry name" value="TYRKINASE"/>
</dbReference>
<dbReference type="EMBL" id="JAFCMP010000511">
    <property type="protein sequence ID" value="KAG5178908.1"/>
    <property type="molecule type" value="Genomic_DNA"/>
</dbReference>
<evidence type="ECO:0000259" key="3">
    <source>
        <dbReference type="PROSITE" id="PS51671"/>
    </source>
</evidence>
<dbReference type="InterPro" id="IPR008271">
    <property type="entry name" value="Ser/Thr_kinase_AS"/>
</dbReference>
<dbReference type="PANTHER" id="PTHR44329">
    <property type="entry name" value="SERINE/THREONINE-PROTEIN KINASE TNNI3K-RELATED"/>
    <property type="match status" value="1"/>
</dbReference>
<dbReference type="InterPro" id="IPR000719">
    <property type="entry name" value="Prot_kinase_dom"/>
</dbReference>
<dbReference type="Pfam" id="PF07714">
    <property type="entry name" value="PK_Tyr_Ser-Thr"/>
    <property type="match status" value="1"/>
</dbReference>
<dbReference type="GO" id="GO:0005524">
    <property type="term" value="F:ATP binding"/>
    <property type="evidence" value="ECO:0007669"/>
    <property type="project" value="InterPro"/>
</dbReference>
<feature type="domain" description="ACT" evidence="3">
    <location>
        <begin position="31"/>
        <end position="105"/>
    </location>
</feature>
<dbReference type="PANTHER" id="PTHR44329:SF261">
    <property type="entry name" value="ZINC FINGER CONTAINING PROTEIN KINASE-RELATED"/>
    <property type="match status" value="1"/>
</dbReference>
<dbReference type="SMART" id="SM00220">
    <property type="entry name" value="S_TKc"/>
    <property type="match status" value="1"/>
</dbReference>
<dbReference type="InterPro" id="IPR051681">
    <property type="entry name" value="Ser/Thr_Kinases-Pseudokinases"/>
</dbReference>
<dbReference type="PROSITE" id="PS00108">
    <property type="entry name" value="PROTEIN_KINASE_ST"/>
    <property type="match status" value="1"/>
</dbReference>
<dbReference type="InterPro" id="IPR001245">
    <property type="entry name" value="Ser-Thr/Tyr_kinase_cat_dom"/>
</dbReference>
<dbReference type="PROSITE" id="PS51671">
    <property type="entry name" value="ACT"/>
    <property type="match status" value="1"/>
</dbReference>
<gene>
    <name evidence="4" type="ORF">JKP88DRAFT_168312</name>
</gene>
<dbReference type="PROSITE" id="PS50011">
    <property type="entry name" value="PROTEIN_KINASE_DOM"/>
    <property type="match status" value="1"/>
</dbReference>
<keyword evidence="4" id="KW-0418">Kinase</keyword>
<dbReference type="InterPro" id="IPR002912">
    <property type="entry name" value="ACT_dom"/>
</dbReference>
<evidence type="ECO:0000256" key="1">
    <source>
        <dbReference type="SAM" id="MobiDB-lite"/>
    </source>
</evidence>
<dbReference type="Proteomes" id="UP000664859">
    <property type="component" value="Unassembled WGS sequence"/>
</dbReference>
<evidence type="ECO:0000313" key="5">
    <source>
        <dbReference type="Proteomes" id="UP000664859"/>
    </source>
</evidence>
<keyword evidence="4" id="KW-0808">Transferase</keyword>
<dbReference type="SUPFAM" id="SSF55021">
    <property type="entry name" value="ACT-like"/>
    <property type="match status" value="1"/>
</dbReference>